<dbReference type="AlphaFoldDB" id="A0A6F8YIE7"/>
<proteinExistence type="predicted"/>
<dbReference type="EMBL" id="AP022871">
    <property type="protein sequence ID" value="BCB85905.1"/>
    <property type="molecule type" value="Genomic_DNA"/>
</dbReference>
<reference evidence="1 2" key="2">
    <citation type="submission" date="2020-03" db="EMBL/GenBank/DDBJ databases">
        <authorList>
            <person name="Ichikawa N."/>
            <person name="Kimura A."/>
            <person name="Kitahashi Y."/>
            <person name="Uohara A."/>
        </authorList>
    </citation>
    <scope>NUCLEOTIDE SEQUENCE [LARGE SCALE GENOMIC DNA]</scope>
    <source>
        <strain evidence="1 2">NBRC 105367</strain>
    </source>
</reference>
<dbReference type="InterPro" id="IPR006311">
    <property type="entry name" value="TAT_signal"/>
</dbReference>
<evidence type="ECO:0000313" key="1">
    <source>
        <dbReference type="EMBL" id="BCB85905.1"/>
    </source>
</evidence>
<sequence length="438" mass="45756">MDARAQQRPEPPWPATPLPVMTNRRTVLQLAGLAGAGAVLGACDSRTTADPEPSPGDLLVVETGAGLSVVDSGTGRTTVPAAPSILTGDHTRLVRGEWTGKGTKLATHRLPGGEVVAGGLVRDRLEVRVASADGRLVALASPAGPRGSTTIVVADGSGERTRVDLPGNLDPEAFDVTGQYLFVLDYLPPTAPDRYRVRALNLRSGALEPLLTRDKAVLPPGAEEEMRGQGRQAVYDAKRQQLFTLYTHQPDHLHSRDLLAGARDGSPQVHAFVHTLHLGQRWAYCVDLPEPFGVRAAERHAIALSGDGLRLCVVDAVTSTVAMIDPEGLTVLSTTPLAAPTGAGPATAAFTADGRRLVVGGGDKVVVMPMGTSDKATRWSTASPVRGLALLDGTGPGGTGKVYAGQDGAVTAHDMTTGRQLSRTEVPGLVSVRQVIAR</sequence>
<protein>
    <submittedName>
        <fullName evidence="1">Uncharacterized protein</fullName>
    </submittedName>
</protein>
<keyword evidence="2" id="KW-1185">Reference proteome</keyword>
<reference evidence="1 2" key="1">
    <citation type="submission" date="2020-03" db="EMBL/GenBank/DDBJ databases">
        <title>Whole genome shotgun sequence of Phytohabitans suffuscus NBRC 105367.</title>
        <authorList>
            <person name="Komaki H."/>
            <person name="Tamura T."/>
        </authorList>
    </citation>
    <scope>NUCLEOTIDE SEQUENCE [LARGE SCALE GENOMIC DNA]</scope>
    <source>
        <strain evidence="1 2">NBRC 105367</strain>
    </source>
</reference>
<dbReference type="Gene3D" id="2.130.10.10">
    <property type="entry name" value="YVTN repeat-like/Quinoprotein amine dehydrogenase"/>
    <property type="match status" value="1"/>
</dbReference>
<dbReference type="InterPro" id="IPR015943">
    <property type="entry name" value="WD40/YVTN_repeat-like_dom_sf"/>
</dbReference>
<name>A0A6F8YIE7_9ACTN</name>
<organism evidence="1 2">
    <name type="scientific">Phytohabitans suffuscus</name>
    <dbReference type="NCBI Taxonomy" id="624315"/>
    <lineage>
        <taxon>Bacteria</taxon>
        <taxon>Bacillati</taxon>
        <taxon>Actinomycetota</taxon>
        <taxon>Actinomycetes</taxon>
        <taxon>Micromonosporales</taxon>
        <taxon>Micromonosporaceae</taxon>
    </lineage>
</organism>
<dbReference type="KEGG" id="psuu:Psuf_032180"/>
<dbReference type="Proteomes" id="UP000503011">
    <property type="component" value="Chromosome"/>
</dbReference>
<accession>A0A6F8YIE7</accession>
<dbReference type="PROSITE" id="PS51318">
    <property type="entry name" value="TAT"/>
    <property type="match status" value="1"/>
</dbReference>
<dbReference type="InterPro" id="IPR011044">
    <property type="entry name" value="Quino_amine_DH_bsu"/>
</dbReference>
<dbReference type="SUPFAM" id="SSF50969">
    <property type="entry name" value="YVTN repeat-like/Quinoprotein amine dehydrogenase"/>
    <property type="match status" value="1"/>
</dbReference>
<evidence type="ECO:0000313" key="2">
    <source>
        <dbReference type="Proteomes" id="UP000503011"/>
    </source>
</evidence>
<gene>
    <name evidence="1" type="ORF">Psuf_032180</name>
</gene>